<dbReference type="RefSeq" id="WP_170094137.1">
    <property type="nucleotide sequence ID" value="NZ_WOYG01000001.1"/>
</dbReference>
<proteinExistence type="predicted"/>
<reference evidence="1" key="1">
    <citation type="submission" date="2019-12" db="EMBL/GenBank/DDBJ databases">
        <title>Whole-genome sequence of Halomicrobium mukohataei pws1.</title>
        <authorList>
            <person name="Verma D.K."/>
            <person name="Gopal K."/>
            <person name="Prasad E.S."/>
        </authorList>
    </citation>
    <scope>NUCLEOTIDE SEQUENCE</scope>
    <source>
        <strain evidence="1">Pws1</strain>
    </source>
</reference>
<protein>
    <submittedName>
        <fullName evidence="1">Uncharacterized protein</fullName>
    </submittedName>
</protein>
<dbReference type="InterPro" id="IPR055690">
    <property type="entry name" value="DUF7266"/>
</dbReference>
<dbReference type="AlphaFoldDB" id="A0A847UGT3"/>
<gene>
    <name evidence="1" type="ORF">GOC74_10930</name>
</gene>
<name>A0A847UGT3_9EURY</name>
<sequence>MSEHRAVTSAVEFVLTLAIATALMSGLIVAASDTVERQKTATAQSQMESVGHQVAGTIESADRLHRTAATTTLRLERDLPPALVQRGYALEVTASEVVVTSPLVERPVSVALDSDTPVAQTTTKGGDIAVRYTGTRLEVVDD</sequence>
<organism evidence="1 2">
    <name type="scientific">Halomicrobium mukohataei</name>
    <dbReference type="NCBI Taxonomy" id="57705"/>
    <lineage>
        <taxon>Archaea</taxon>
        <taxon>Methanobacteriati</taxon>
        <taxon>Methanobacteriota</taxon>
        <taxon>Stenosarchaea group</taxon>
        <taxon>Halobacteria</taxon>
        <taxon>Halobacteriales</taxon>
        <taxon>Haloarculaceae</taxon>
        <taxon>Halomicrobium</taxon>
    </lineage>
</organism>
<accession>A0A847UGT3</accession>
<evidence type="ECO:0000313" key="2">
    <source>
        <dbReference type="Proteomes" id="UP000608662"/>
    </source>
</evidence>
<dbReference type="Pfam" id="PF23928">
    <property type="entry name" value="DUF7266"/>
    <property type="match status" value="1"/>
</dbReference>
<evidence type="ECO:0000313" key="1">
    <source>
        <dbReference type="EMBL" id="NLV10441.1"/>
    </source>
</evidence>
<comment type="caution">
    <text evidence="1">The sequence shown here is derived from an EMBL/GenBank/DDBJ whole genome shotgun (WGS) entry which is preliminary data.</text>
</comment>
<dbReference type="EMBL" id="WOYG01000001">
    <property type="protein sequence ID" value="NLV10441.1"/>
    <property type="molecule type" value="Genomic_DNA"/>
</dbReference>
<dbReference type="Proteomes" id="UP000608662">
    <property type="component" value="Unassembled WGS sequence"/>
</dbReference>